<evidence type="ECO:0000313" key="4">
    <source>
        <dbReference type="EMBL" id="QJX78030.1"/>
    </source>
</evidence>
<sequence length="370" mass="40753">MKLTTFRGGTAMYKKGVFLLITAISLLVSGCQQEEKVDSKSRETGEVSSQETSDNSANKANQDSNNATDNNTGEPSTIKGSDHGSAVHKNSNQQNPTNSNTVSDDAFVTKDTAALVMADYINGLTTAINTGQFSNVAHVLKGSLYSDQQSLVSNLYKKGIKENWVDYSVVNFTKAGNSSDGPLYNIQTVETVSVIQPDGSQKTNKYNWMYTAVLINNQLYLTDIAKNGPITTVSKTGPTSSTPSTNSPATTITNSKKAYYLDLLEQTRTSEVQPVNDQIDGDRRQASGANYQMWDQVLNDIYGELKNQLSASEMNDLKIKQRQWIKDRDAASQKELKEAGGGTLAYAEEARILHEMTRERCYELVTYYMK</sequence>
<reference evidence="4 5" key="1">
    <citation type="submission" date="2019-10" db="EMBL/GenBank/DDBJ databases">
        <title>Complete genome sequences for adaption low water activity.</title>
        <authorList>
            <person name="Zhao L."/>
            <person name="Zhong J."/>
        </authorList>
    </citation>
    <scope>NUCLEOTIDE SEQUENCE [LARGE SCALE GENOMIC DNA]</scope>
    <source>
        <strain evidence="4 5">FDU301</strain>
    </source>
</reference>
<dbReference type="PROSITE" id="PS51257">
    <property type="entry name" value="PROKAR_LIPOPROTEIN"/>
    <property type="match status" value="1"/>
</dbReference>
<dbReference type="Gene3D" id="1.20.1270.180">
    <property type="match status" value="1"/>
</dbReference>
<proteinExistence type="predicted"/>
<evidence type="ECO:0000259" key="3">
    <source>
        <dbReference type="Pfam" id="PF22819"/>
    </source>
</evidence>
<evidence type="ECO:0000256" key="1">
    <source>
        <dbReference type="SAM" id="MobiDB-lite"/>
    </source>
</evidence>
<dbReference type="Pfam" id="PF22819">
    <property type="entry name" value="TcaA_5th"/>
    <property type="match status" value="1"/>
</dbReference>
<gene>
    <name evidence="4" type="ORF">FDZ14_18235</name>
</gene>
<protein>
    <submittedName>
        <fullName evidence="4">DUF1311 domain-containing protein</fullName>
    </submittedName>
</protein>
<dbReference type="AlphaFoldDB" id="A0A6M6DTL1"/>
<dbReference type="InterPro" id="IPR009739">
    <property type="entry name" value="LprI-like_N"/>
</dbReference>
<feature type="compositionally biased region" description="Polar residues" evidence="1">
    <location>
        <begin position="46"/>
        <end position="79"/>
    </location>
</feature>
<feature type="domain" description="Lysozyme inhibitor LprI-like N-terminal" evidence="2">
    <location>
        <begin position="282"/>
        <end position="364"/>
    </location>
</feature>
<evidence type="ECO:0000313" key="5">
    <source>
        <dbReference type="Proteomes" id="UP000501076"/>
    </source>
</evidence>
<dbReference type="PANTHER" id="PTHR39176:SF1">
    <property type="entry name" value="PERIPLASMIC PROTEIN"/>
    <property type="match status" value="1"/>
</dbReference>
<evidence type="ECO:0000259" key="2">
    <source>
        <dbReference type="Pfam" id="PF07007"/>
    </source>
</evidence>
<feature type="domain" description="TcaA protein NTF2-like" evidence="3">
    <location>
        <begin position="110"/>
        <end position="223"/>
    </location>
</feature>
<feature type="region of interest" description="Disordered" evidence="1">
    <location>
        <begin position="232"/>
        <end position="251"/>
    </location>
</feature>
<organism evidence="4 5">
    <name type="scientific">Priestia megaterium</name>
    <name type="common">Bacillus megaterium</name>
    <dbReference type="NCBI Taxonomy" id="1404"/>
    <lineage>
        <taxon>Bacteria</taxon>
        <taxon>Bacillati</taxon>
        <taxon>Bacillota</taxon>
        <taxon>Bacilli</taxon>
        <taxon>Bacillales</taxon>
        <taxon>Bacillaceae</taxon>
        <taxon>Priestia</taxon>
    </lineage>
</organism>
<accession>A0A6M6DTL1</accession>
<name>A0A6M6DTL1_PRIMG</name>
<feature type="region of interest" description="Disordered" evidence="1">
    <location>
        <begin position="34"/>
        <end position="104"/>
    </location>
</feature>
<dbReference type="EMBL" id="CP045272">
    <property type="protein sequence ID" value="QJX78030.1"/>
    <property type="molecule type" value="Genomic_DNA"/>
</dbReference>
<dbReference type="Proteomes" id="UP000501076">
    <property type="component" value="Chromosome"/>
</dbReference>
<feature type="compositionally biased region" description="Basic and acidic residues" evidence="1">
    <location>
        <begin position="34"/>
        <end position="45"/>
    </location>
</feature>
<dbReference type="PANTHER" id="PTHR39176">
    <property type="entry name" value="PERIPLASMIC PROTEIN-RELATED"/>
    <property type="match status" value="1"/>
</dbReference>
<feature type="compositionally biased region" description="Low complexity" evidence="1">
    <location>
        <begin position="90"/>
        <end position="101"/>
    </location>
</feature>
<dbReference type="InterPro" id="IPR054528">
    <property type="entry name" value="TcaA_5th"/>
</dbReference>
<dbReference type="Pfam" id="PF07007">
    <property type="entry name" value="LprI"/>
    <property type="match status" value="1"/>
</dbReference>